<comment type="caution">
    <text evidence="2">The sequence shown here is derived from an EMBL/GenBank/DDBJ whole genome shotgun (WGS) entry which is preliminary data.</text>
</comment>
<dbReference type="Proteomes" id="UP001066276">
    <property type="component" value="Chromosome 5"/>
</dbReference>
<evidence type="ECO:0000256" key="1">
    <source>
        <dbReference type="SAM" id="MobiDB-lite"/>
    </source>
</evidence>
<reference evidence="2" key="1">
    <citation type="journal article" date="2022" name="bioRxiv">
        <title>Sequencing and chromosome-scale assembly of the giantPleurodeles waltlgenome.</title>
        <authorList>
            <person name="Brown T."/>
            <person name="Elewa A."/>
            <person name="Iarovenko S."/>
            <person name="Subramanian E."/>
            <person name="Araus A.J."/>
            <person name="Petzold A."/>
            <person name="Susuki M."/>
            <person name="Suzuki K.-i.T."/>
            <person name="Hayashi T."/>
            <person name="Toyoda A."/>
            <person name="Oliveira C."/>
            <person name="Osipova E."/>
            <person name="Leigh N.D."/>
            <person name="Simon A."/>
            <person name="Yun M.H."/>
        </authorList>
    </citation>
    <scope>NUCLEOTIDE SEQUENCE</scope>
    <source>
        <strain evidence="2">20211129_DDA</strain>
        <tissue evidence="2">Liver</tissue>
    </source>
</reference>
<organism evidence="2 3">
    <name type="scientific">Pleurodeles waltl</name>
    <name type="common">Iberian ribbed newt</name>
    <dbReference type="NCBI Taxonomy" id="8319"/>
    <lineage>
        <taxon>Eukaryota</taxon>
        <taxon>Metazoa</taxon>
        <taxon>Chordata</taxon>
        <taxon>Craniata</taxon>
        <taxon>Vertebrata</taxon>
        <taxon>Euteleostomi</taxon>
        <taxon>Amphibia</taxon>
        <taxon>Batrachia</taxon>
        <taxon>Caudata</taxon>
        <taxon>Salamandroidea</taxon>
        <taxon>Salamandridae</taxon>
        <taxon>Pleurodelinae</taxon>
        <taxon>Pleurodeles</taxon>
    </lineage>
</organism>
<dbReference type="EMBL" id="JANPWB010000009">
    <property type="protein sequence ID" value="KAJ1151503.1"/>
    <property type="molecule type" value="Genomic_DNA"/>
</dbReference>
<evidence type="ECO:0000313" key="3">
    <source>
        <dbReference type="Proteomes" id="UP001066276"/>
    </source>
</evidence>
<feature type="compositionally biased region" description="Low complexity" evidence="1">
    <location>
        <begin position="178"/>
        <end position="199"/>
    </location>
</feature>
<protein>
    <submittedName>
        <fullName evidence="2">Uncharacterized protein</fullName>
    </submittedName>
</protein>
<feature type="region of interest" description="Disordered" evidence="1">
    <location>
        <begin position="37"/>
        <end position="65"/>
    </location>
</feature>
<proteinExistence type="predicted"/>
<feature type="region of interest" description="Disordered" evidence="1">
    <location>
        <begin position="118"/>
        <end position="235"/>
    </location>
</feature>
<sequence>MDSIMRCIVSIGTFLPAEFVPQHLFLSKGGEGPHLPARCLLASQGPKPAATGGPPTPSQALRSDDREWECPTLGSPHLIQLASRSPAYLHGGARAAGSPTAVARAISAQSTGVRVPVRSAGAPGVDLTTQDGRPCGQAPHRGTAGRHDHLASVSLDRKDPSASRVVSHTSRTSAQMHSGVRVARSSPRSSPPQSCFSPRGARAPKRRADAPGITHRAAASAEEPLTSGSAERHSPGRHLEFIDPVAACVYGTDLPLFVSGGIPGVQEPSGIFRAMPIV</sequence>
<name>A0AAV7RKW2_PLEWA</name>
<feature type="compositionally biased region" description="Polar residues" evidence="1">
    <location>
        <begin position="164"/>
        <end position="176"/>
    </location>
</feature>
<dbReference type="AlphaFoldDB" id="A0AAV7RKW2"/>
<accession>A0AAV7RKW2</accession>
<keyword evidence="3" id="KW-1185">Reference proteome</keyword>
<gene>
    <name evidence="2" type="ORF">NDU88_004283</name>
</gene>
<evidence type="ECO:0000313" key="2">
    <source>
        <dbReference type="EMBL" id="KAJ1151503.1"/>
    </source>
</evidence>
<feature type="compositionally biased region" description="Basic and acidic residues" evidence="1">
    <location>
        <begin position="145"/>
        <end position="161"/>
    </location>
</feature>